<protein>
    <submittedName>
        <fullName evidence="6">Legumin A-like</fullName>
    </submittedName>
</protein>
<accession>A0A6L2KXS7</accession>
<dbReference type="PANTHER" id="PTHR31189:SF55">
    <property type="entry name" value="11-S SEED STORAGE PROTEIN, PLANT"/>
    <property type="match status" value="1"/>
</dbReference>
<feature type="domain" description="Cupin type-1" evidence="5">
    <location>
        <begin position="30"/>
        <end position="80"/>
    </location>
</feature>
<dbReference type="AlphaFoldDB" id="A0A6L2KXS7"/>
<proteinExistence type="inferred from homology"/>
<comment type="caution">
    <text evidence="6">The sequence shown here is derived from an EMBL/GenBank/DDBJ whole genome shotgun (WGS) entry which is preliminary data.</text>
</comment>
<dbReference type="InterPro" id="IPR006044">
    <property type="entry name" value="11S_seedstore_pln"/>
</dbReference>
<dbReference type="InterPro" id="IPR014710">
    <property type="entry name" value="RmlC-like_jellyroll"/>
</dbReference>
<dbReference type="PRINTS" id="PR00439">
    <property type="entry name" value="11SGLOBULIN"/>
</dbReference>
<sequence length="134" mass="15457">MSVGSDNMIWGVKRKYRAFVPYTIYIAFEVVKQAQEQGCQWIAFRTNDNAMINTLAGHASALRAMPLEVIAKAYQMSPQQAWSLKSNAYQMSPHLEGLIMHKLCIVYACLAFCFGIKRWCRWFVVICNFKFTIM</sequence>
<dbReference type="Gene3D" id="2.60.120.10">
    <property type="entry name" value="Jelly Rolls"/>
    <property type="match status" value="1"/>
</dbReference>
<evidence type="ECO:0000256" key="4">
    <source>
        <dbReference type="ARBA" id="ARBA00023157"/>
    </source>
</evidence>
<keyword evidence="2" id="KW-0758">Storage protein</keyword>
<dbReference type="PANTHER" id="PTHR31189">
    <property type="entry name" value="OS03G0336100 PROTEIN-RELATED"/>
    <property type="match status" value="1"/>
</dbReference>
<dbReference type="EMBL" id="BKCJ010003158">
    <property type="protein sequence ID" value="GEU53337.1"/>
    <property type="molecule type" value="Genomic_DNA"/>
</dbReference>
<dbReference type="InterPro" id="IPR011051">
    <property type="entry name" value="RmlC_Cupin_sf"/>
</dbReference>
<dbReference type="Pfam" id="PF00190">
    <property type="entry name" value="Cupin_1"/>
    <property type="match status" value="1"/>
</dbReference>
<reference evidence="6" key="1">
    <citation type="journal article" date="2019" name="Sci. Rep.">
        <title>Draft genome of Tanacetum cinerariifolium, the natural source of mosquito coil.</title>
        <authorList>
            <person name="Yamashiro T."/>
            <person name="Shiraishi A."/>
            <person name="Satake H."/>
            <person name="Nakayama K."/>
        </authorList>
    </citation>
    <scope>NUCLEOTIDE SEQUENCE</scope>
</reference>
<dbReference type="InterPro" id="IPR050253">
    <property type="entry name" value="Seed_Storage-Functional"/>
</dbReference>
<dbReference type="InterPro" id="IPR006045">
    <property type="entry name" value="Cupin_1"/>
</dbReference>
<dbReference type="GO" id="GO:0045735">
    <property type="term" value="F:nutrient reservoir activity"/>
    <property type="evidence" value="ECO:0007669"/>
    <property type="project" value="UniProtKB-KW"/>
</dbReference>
<evidence type="ECO:0000313" key="6">
    <source>
        <dbReference type="EMBL" id="GEU53337.1"/>
    </source>
</evidence>
<evidence type="ECO:0000256" key="1">
    <source>
        <dbReference type="ARBA" id="ARBA00007178"/>
    </source>
</evidence>
<dbReference type="SUPFAM" id="SSF51182">
    <property type="entry name" value="RmlC-like cupins"/>
    <property type="match status" value="1"/>
</dbReference>
<comment type="similarity">
    <text evidence="1">Belongs to the 11S seed storage protein (globulins) family.</text>
</comment>
<evidence type="ECO:0000256" key="2">
    <source>
        <dbReference type="ARBA" id="ARBA00022761"/>
    </source>
</evidence>
<keyword evidence="3" id="KW-0708">Seed storage protein</keyword>
<keyword evidence="4" id="KW-1015">Disulfide bond</keyword>
<evidence type="ECO:0000259" key="5">
    <source>
        <dbReference type="Pfam" id="PF00190"/>
    </source>
</evidence>
<evidence type="ECO:0000256" key="3">
    <source>
        <dbReference type="ARBA" id="ARBA00023129"/>
    </source>
</evidence>
<name>A0A6L2KXS7_TANCI</name>
<gene>
    <name evidence="6" type="ORF">Tci_025315</name>
</gene>
<organism evidence="6">
    <name type="scientific">Tanacetum cinerariifolium</name>
    <name type="common">Dalmatian daisy</name>
    <name type="synonym">Chrysanthemum cinerariifolium</name>
    <dbReference type="NCBI Taxonomy" id="118510"/>
    <lineage>
        <taxon>Eukaryota</taxon>
        <taxon>Viridiplantae</taxon>
        <taxon>Streptophyta</taxon>
        <taxon>Embryophyta</taxon>
        <taxon>Tracheophyta</taxon>
        <taxon>Spermatophyta</taxon>
        <taxon>Magnoliopsida</taxon>
        <taxon>eudicotyledons</taxon>
        <taxon>Gunneridae</taxon>
        <taxon>Pentapetalae</taxon>
        <taxon>asterids</taxon>
        <taxon>campanulids</taxon>
        <taxon>Asterales</taxon>
        <taxon>Asteraceae</taxon>
        <taxon>Asteroideae</taxon>
        <taxon>Anthemideae</taxon>
        <taxon>Anthemidinae</taxon>
        <taxon>Tanacetum</taxon>
    </lineage>
</organism>